<evidence type="ECO:0000313" key="2">
    <source>
        <dbReference type="Proteomes" id="UP001642484"/>
    </source>
</evidence>
<dbReference type="InterPro" id="IPR029063">
    <property type="entry name" value="SAM-dependent_MTases_sf"/>
</dbReference>
<proteinExistence type="predicted"/>
<accession>A0ABP0SBW3</accession>
<keyword evidence="2" id="KW-1185">Reference proteome</keyword>
<dbReference type="Gene3D" id="3.40.50.150">
    <property type="entry name" value="Vaccinia Virus protein VP39"/>
    <property type="match status" value="1"/>
</dbReference>
<evidence type="ECO:0000313" key="1">
    <source>
        <dbReference type="EMBL" id="CAK9109770.1"/>
    </source>
</evidence>
<feature type="non-terminal residue" evidence="1">
    <location>
        <position position="1"/>
    </location>
</feature>
<dbReference type="Proteomes" id="UP001642484">
    <property type="component" value="Unassembled WGS sequence"/>
</dbReference>
<dbReference type="EMBL" id="CAXAMN010027261">
    <property type="protein sequence ID" value="CAK9109770.1"/>
    <property type="molecule type" value="Genomic_DNA"/>
</dbReference>
<organism evidence="1 2">
    <name type="scientific">Durusdinium trenchii</name>
    <dbReference type="NCBI Taxonomy" id="1381693"/>
    <lineage>
        <taxon>Eukaryota</taxon>
        <taxon>Sar</taxon>
        <taxon>Alveolata</taxon>
        <taxon>Dinophyceae</taxon>
        <taxon>Suessiales</taxon>
        <taxon>Symbiodiniaceae</taxon>
        <taxon>Durusdinium</taxon>
    </lineage>
</organism>
<comment type="caution">
    <text evidence="1">The sequence shown here is derived from an EMBL/GenBank/DDBJ whole genome shotgun (WGS) entry which is preliminary data.</text>
</comment>
<protein>
    <submittedName>
        <fullName evidence="1">Uncharacterized protein</fullName>
    </submittedName>
</protein>
<sequence>DSWLFQARTAFSMCSGAGTAESARAVLQKLVHSYPISGLEMDIKTVALWESAPSCNQLLFDNHRWCCQVTGKDHEMPHFFNDILELNVPGTFKRSDTYIQKRAKISHGDLATSQLCNTHTHVVTGSEPGNRCSIPYADFGVSGLPCTDMSRAGAQLKRHGATNSVYMTHGKYTESMRAPLFVIECTPELDMGMVEECHPSYDLWQLMFSTADTGHGGTKRDRTYVIGSHVDKTSCLYDPWEMKDIIADRMRSKVRTLPSDYFLAEQVEVDREAIQLADRRKVSIDLRKPSNRADLTFLLNSREKAALNDYMNLYEQEYGKPAQSDPDLIAFLGDNPKRWRTWSAKSRTISTFRRNVKSSLFWSPHLKRFMVAREKLAALAWPVTPCMAKAMCCDMVPARDIFRAADLAGNGMHFTTVAIAQLLALACFRPMD</sequence>
<reference evidence="1 2" key="1">
    <citation type="submission" date="2024-02" db="EMBL/GenBank/DDBJ databases">
        <authorList>
            <person name="Chen Y."/>
            <person name="Shah S."/>
            <person name="Dougan E. K."/>
            <person name="Thang M."/>
            <person name="Chan C."/>
        </authorList>
    </citation>
    <scope>NUCLEOTIDE SEQUENCE [LARGE SCALE GENOMIC DNA]</scope>
</reference>
<dbReference type="SUPFAM" id="SSF53335">
    <property type="entry name" value="S-adenosyl-L-methionine-dependent methyltransferases"/>
    <property type="match status" value="1"/>
</dbReference>
<gene>
    <name evidence="1" type="ORF">CCMP2556_LOCUS51070</name>
</gene>
<name>A0ABP0SBW3_9DINO</name>